<dbReference type="STRING" id="86105.NF27_BK00270"/>
<feature type="domain" description="Prepilin type IV endopeptidase peptidase" evidence="8">
    <location>
        <begin position="100"/>
        <end position="206"/>
    </location>
</feature>
<evidence type="ECO:0000256" key="3">
    <source>
        <dbReference type="ARBA" id="ARBA00022475"/>
    </source>
</evidence>
<dbReference type="Pfam" id="PF06750">
    <property type="entry name" value="A24_N_bact"/>
    <property type="match status" value="1"/>
</dbReference>
<evidence type="ECO:0000313" key="11">
    <source>
        <dbReference type="Proteomes" id="UP000031258"/>
    </source>
</evidence>
<comment type="caution">
    <text evidence="10">The sequence shown here is derived from an EMBL/GenBank/DDBJ whole genome shotgun (WGS) entry which is preliminary data.</text>
</comment>
<dbReference type="PANTHER" id="PTHR30487">
    <property type="entry name" value="TYPE 4 PREPILIN-LIKE PROTEINS LEADER PEPTIDE-PROCESSING ENZYME"/>
    <property type="match status" value="1"/>
</dbReference>
<dbReference type="InterPro" id="IPR000045">
    <property type="entry name" value="Prepilin_IV_endopep_pep"/>
</dbReference>
<evidence type="ECO:0000256" key="2">
    <source>
        <dbReference type="ARBA" id="ARBA00005801"/>
    </source>
</evidence>
<keyword evidence="5 7" id="KW-1133">Transmembrane helix</keyword>
<dbReference type="GO" id="GO:0004190">
    <property type="term" value="F:aspartic-type endopeptidase activity"/>
    <property type="evidence" value="ECO:0007669"/>
    <property type="project" value="InterPro"/>
</dbReference>
<dbReference type="PANTHER" id="PTHR30487:SF0">
    <property type="entry name" value="PREPILIN LEADER PEPTIDASE_N-METHYLTRANSFERASE-RELATED"/>
    <property type="match status" value="1"/>
</dbReference>
<evidence type="ECO:0000256" key="1">
    <source>
        <dbReference type="ARBA" id="ARBA00004651"/>
    </source>
</evidence>
<keyword evidence="4 7" id="KW-0812">Transmembrane</keyword>
<keyword evidence="11" id="KW-1185">Reference proteome</keyword>
<keyword evidence="3" id="KW-1003">Cell membrane</keyword>
<proteinExistence type="inferred from homology"/>
<keyword evidence="6 7" id="KW-0472">Membrane</keyword>
<evidence type="ECO:0000313" key="10">
    <source>
        <dbReference type="EMBL" id="KIE06106.1"/>
    </source>
</evidence>
<comment type="subcellular location">
    <subcellularLocation>
        <location evidence="1">Cell membrane</location>
        <topology evidence="1">Multi-pass membrane protein</topology>
    </subcellularLocation>
</comment>
<dbReference type="AlphaFoldDB" id="A0A0C1N159"/>
<dbReference type="Proteomes" id="UP000031258">
    <property type="component" value="Unassembled WGS sequence"/>
</dbReference>
<protein>
    <recommendedName>
        <fullName evidence="12">Prepilin peptidase</fullName>
    </recommendedName>
</protein>
<evidence type="ECO:0008006" key="12">
    <source>
        <dbReference type="Google" id="ProtNLM"/>
    </source>
</evidence>
<feature type="transmembrane region" description="Helical" evidence="7">
    <location>
        <begin position="179"/>
        <end position="212"/>
    </location>
</feature>
<dbReference type="PATRIC" id="fig|86105.3.peg.106"/>
<feature type="transmembrane region" description="Helical" evidence="7">
    <location>
        <begin position="117"/>
        <end position="135"/>
    </location>
</feature>
<feature type="transmembrane region" description="Helical" evidence="7">
    <location>
        <begin position="141"/>
        <end position="158"/>
    </location>
</feature>
<dbReference type="InterPro" id="IPR050882">
    <property type="entry name" value="Prepilin_peptidase/N-MTase"/>
</dbReference>
<evidence type="ECO:0000256" key="5">
    <source>
        <dbReference type="ARBA" id="ARBA00022989"/>
    </source>
</evidence>
<gene>
    <name evidence="10" type="ORF">NF27_BK00270</name>
</gene>
<sequence length="245" mass="27491">MFFLITALGLIFGSFAGAASYRLVTQESLLTRSKCPKCNHALKAFELIPVFSYAFQKGKCRHCAQPISLRYPLIELLTAFSFSIVGYNVEGHINQVLLCLTTAALMVMIITDFEYYIIPDIIQFIIAILGIFYAFFNNYPLIELLFTPLFCYIIGIILQKGFKLFMKKDGLGTGDVKFFAVVGIFLKIEMLAGFFLISGIIGIFTALIWRLLSKGEEFPFGPALAVSLYLCLVFPKIVDIANFMI</sequence>
<reference evidence="10 11" key="1">
    <citation type="submission" date="2014-11" db="EMBL/GenBank/DDBJ databases">
        <title>A Rickettsiales Symbiont of Amoebae With Ancient Features.</title>
        <authorList>
            <person name="Schulz F."/>
            <person name="Martijn J."/>
            <person name="Wascher F."/>
            <person name="Kostanjsek R."/>
            <person name="Ettema T.J."/>
            <person name="Horn M."/>
        </authorList>
    </citation>
    <scope>NUCLEOTIDE SEQUENCE [LARGE SCALE GENOMIC DNA]</scope>
    <source>
        <strain evidence="10 11">UWC36</strain>
    </source>
</reference>
<feature type="transmembrane region" description="Helical" evidence="7">
    <location>
        <begin position="218"/>
        <end position="238"/>
    </location>
</feature>
<accession>A0A0C1N159</accession>
<dbReference type="EMBL" id="JSWE01000036">
    <property type="protein sequence ID" value="KIE06106.1"/>
    <property type="molecule type" value="Genomic_DNA"/>
</dbReference>
<evidence type="ECO:0000259" key="8">
    <source>
        <dbReference type="Pfam" id="PF01478"/>
    </source>
</evidence>
<feature type="domain" description="Prepilin peptidase A24 N-terminal" evidence="9">
    <location>
        <begin position="8"/>
        <end position="87"/>
    </location>
</feature>
<evidence type="ECO:0000259" key="9">
    <source>
        <dbReference type="Pfam" id="PF06750"/>
    </source>
</evidence>
<dbReference type="OrthoDB" id="9789291at2"/>
<dbReference type="RefSeq" id="WP_039454686.1">
    <property type="nucleotide sequence ID" value="NZ_JSWE01000036.1"/>
</dbReference>
<comment type="similarity">
    <text evidence="2">Belongs to the peptidase A24 family.</text>
</comment>
<evidence type="ECO:0000256" key="6">
    <source>
        <dbReference type="ARBA" id="ARBA00023136"/>
    </source>
</evidence>
<name>A0A0C1N159_9RICK</name>
<dbReference type="GO" id="GO:0005886">
    <property type="term" value="C:plasma membrane"/>
    <property type="evidence" value="ECO:0007669"/>
    <property type="project" value="UniProtKB-SubCell"/>
</dbReference>
<dbReference type="Gene3D" id="1.20.120.1220">
    <property type="match status" value="1"/>
</dbReference>
<organism evidence="10 11">
    <name type="scientific">Candidatus Jidaibacter acanthamoebae</name>
    <dbReference type="NCBI Taxonomy" id="86105"/>
    <lineage>
        <taxon>Bacteria</taxon>
        <taxon>Pseudomonadati</taxon>
        <taxon>Pseudomonadota</taxon>
        <taxon>Alphaproteobacteria</taxon>
        <taxon>Rickettsiales</taxon>
        <taxon>Candidatus Midichloriaceae</taxon>
        <taxon>Candidatus Jidaibacter</taxon>
    </lineage>
</organism>
<evidence type="ECO:0000256" key="4">
    <source>
        <dbReference type="ARBA" id="ARBA00022692"/>
    </source>
</evidence>
<evidence type="ECO:0000256" key="7">
    <source>
        <dbReference type="SAM" id="Phobius"/>
    </source>
</evidence>
<dbReference type="GO" id="GO:0006465">
    <property type="term" value="P:signal peptide processing"/>
    <property type="evidence" value="ECO:0007669"/>
    <property type="project" value="TreeGrafter"/>
</dbReference>
<dbReference type="InterPro" id="IPR010627">
    <property type="entry name" value="Prepilin_pept_A24_N"/>
</dbReference>
<dbReference type="Pfam" id="PF01478">
    <property type="entry name" value="Peptidase_A24"/>
    <property type="match status" value="1"/>
</dbReference>